<organism evidence="2 3">
    <name type="scientific">Meganyctiphanes norvegica</name>
    <name type="common">Northern krill</name>
    <name type="synonym">Thysanopoda norvegica</name>
    <dbReference type="NCBI Taxonomy" id="48144"/>
    <lineage>
        <taxon>Eukaryota</taxon>
        <taxon>Metazoa</taxon>
        <taxon>Ecdysozoa</taxon>
        <taxon>Arthropoda</taxon>
        <taxon>Crustacea</taxon>
        <taxon>Multicrustacea</taxon>
        <taxon>Malacostraca</taxon>
        <taxon>Eumalacostraca</taxon>
        <taxon>Eucarida</taxon>
        <taxon>Euphausiacea</taxon>
        <taxon>Euphausiidae</taxon>
        <taxon>Meganyctiphanes</taxon>
    </lineage>
</organism>
<evidence type="ECO:0000313" key="2">
    <source>
        <dbReference type="EMBL" id="CAL4068019.1"/>
    </source>
</evidence>
<name>A0AAV2Q2C6_MEGNR</name>
<feature type="compositionally biased region" description="Basic and acidic residues" evidence="1">
    <location>
        <begin position="84"/>
        <end position="93"/>
    </location>
</feature>
<accession>A0AAV2Q2C6</accession>
<evidence type="ECO:0000313" key="3">
    <source>
        <dbReference type="Proteomes" id="UP001497623"/>
    </source>
</evidence>
<feature type="region of interest" description="Disordered" evidence="1">
    <location>
        <begin position="1"/>
        <end position="50"/>
    </location>
</feature>
<feature type="compositionally biased region" description="Basic residues" evidence="1">
    <location>
        <begin position="11"/>
        <end position="20"/>
    </location>
</feature>
<dbReference type="Proteomes" id="UP001497623">
    <property type="component" value="Unassembled WGS sequence"/>
</dbReference>
<comment type="caution">
    <text evidence="2">The sequence shown here is derived from an EMBL/GenBank/DDBJ whole genome shotgun (WGS) entry which is preliminary data.</text>
</comment>
<feature type="region of interest" description="Disordered" evidence="1">
    <location>
        <begin position="76"/>
        <end position="102"/>
    </location>
</feature>
<reference evidence="2 3" key="1">
    <citation type="submission" date="2024-05" db="EMBL/GenBank/DDBJ databases">
        <authorList>
            <person name="Wallberg A."/>
        </authorList>
    </citation>
    <scope>NUCLEOTIDE SEQUENCE [LARGE SCALE GENOMIC DNA]</scope>
</reference>
<keyword evidence="3" id="KW-1185">Reference proteome</keyword>
<proteinExistence type="predicted"/>
<dbReference type="AlphaFoldDB" id="A0AAV2Q2C6"/>
<feature type="region of interest" description="Disordered" evidence="1">
    <location>
        <begin position="119"/>
        <end position="207"/>
    </location>
</feature>
<evidence type="ECO:0000256" key="1">
    <source>
        <dbReference type="SAM" id="MobiDB-lite"/>
    </source>
</evidence>
<sequence length="283" mass="31687">MGNQISQSARLKIKVSKMRSKANDTSEDDSTDRSSKQDEPPENISSSVFYEIEDDEINCDTKINVNSFKINYDENAEPLDSDNSSDKLSKSDSSEVLNNNKDESKSFLKKMLSRQRAVSDDCERLDDDDNPTVLNISKETSELSDENENVEIRRSLIHSTSEGSEESGESTAKLFKKKRNRLSWGGASTKKSTDETDNRRSLSNNNLAEVTEEVVTDHKHRKFSRTRSIAVSRQEMGTALNTLSGNVKGGGRMAINKVSNVFHKYDNNDIKQCIDPGTKVGTR</sequence>
<gene>
    <name evidence="2" type="ORF">MNOR_LOCUS6901</name>
</gene>
<protein>
    <submittedName>
        <fullName evidence="2">Uncharacterized protein</fullName>
    </submittedName>
</protein>
<dbReference type="EMBL" id="CAXKWB010002932">
    <property type="protein sequence ID" value="CAL4068019.1"/>
    <property type="molecule type" value="Genomic_DNA"/>
</dbReference>
<feature type="compositionally biased region" description="Basic and acidic residues" evidence="1">
    <location>
        <begin position="191"/>
        <end position="200"/>
    </location>
</feature>